<reference evidence="6 7" key="1">
    <citation type="submission" date="2024-11" db="EMBL/GenBank/DDBJ databases">
        <title>The Natural Products Discovery Center: Release of the First 8490 Sequenced Strains for Exploring Actinobacteria Biosynthetic Diversity.</title>
        <authorList>
            <person name="Kalkreuter E."/>
            <person name="Kautsar S.A."/>
            <person name="Yang D."/>
            <person name="Bader C.D."/>
            <person name="Teijaro C.N."/>
            <person name="Fluegel L."/>
            <person name="Davis C.M."/>
            <person name="Simpson J.R."/>
            <person name="Lauterbach L."/>
            <person name="Steele A.D."/>
            <person name="Gui C."/>
            <person name="Meng S."/>
            <person name="Li G."/>
            <person name="Viehrig K."/>
            <person name="Ye F."/>
            <person name="Su P."/>
            <person name="Kiefer A.F."/>
            <person name="Nichols A."/>
            <person name="Cepeda A.J."/>
            <person name="Yan W."/>
            <person name="Fan B."/>
            <person name="Jiang Y."/>
            <person name="Adhikari A."/>
            <person name="Zheng C.-J."/>
            <person name="Schuster L."/>
            <person name="Cowan T.M."/>
            <person name="Smanski M.J."/>
            <person name="Chevrette M.G."/>
            <person name="De Carvalho L.P.S."/>
            <person name="Shen B."/>
        </authorList>
    </citation>
    <scope>NUCLEOTIDE SEQUENCE [LARGE SCALE GENOMIC DNA]</scope>
    <source>
        <strain evidence="6 7">NPDC020863</strain>
    </source>
</reference>
<dbReference type="InterPro" id="IPR018391">
    <property type="entry name" value="PQQ_b-propeller_rpt"/>
</dbReference>
<feature type="domain" description="Protein kinase" evidence="5">
    <location>
        <begin position="18"/>
        <end position="279"/>
    </location>
</feature>
<evidence type="ECO:0000313" key="6">
    <source>
        <dbReference type="EMBL" id="MFK4264981.1"/>
    </source>
</evidence>
<dbReference type="PROSITE" id="PS00107">
    <property type="entry name" value="PROTEIN_KINASE_ATP"/>
    <property type="match status" value="1"/>
</dbReference>
<dbReference type="InterPro" id="IPR011047">
    <property type="entry name" value="Quinoprotein_ADH-like_sf"/>
</dbReference>
<dbReference type="InterPro" id="IPR000719">
    <property type="entry name" value="Prot_kinase_dom"/>
</dbReference>
<evidence type="ECO:0000256" key="4">
    <source>
        <dbReference type="SAM" id="MobiDB-lite"/>
    </source>
</evidence>
<feature type="binding site" evidence="3">
    <location>
        <position position="46"/>
    </location>
    <ligand>
        <name>ATP</name>
        <dbReference type="ChEBI" id="CHEBI:30616"/>
    </ligand>
</feature>
<dbReference type="SMART" id="SM00564">
    <property type="entry name" value="PQQ"/>
    <property type="match status" value="7"/>
</dbReference>
<evidence type="ECO:0000259" key="5">
    <source>
        <dbReference type="PROSITE" id="PS50011"/>
    </source>
</evidence>
<dbReference type="EMBL" id="JBJDQH010000003">
    <property type="protein sequence ID" value="MFK4264981.1"/>
    <property type="molecule type" value="Genomic_DNA"/>
</dbReference>
<protein>
    <submittedName>
        <fullName evidence="6">PQQ-binding-like beta-propeller repeat protein</fullName>
    </submittedName>
</protein>
<evidence type="ECO:0000256" key="3">
    <source>
        <dbReference type="PROSITE-ProRule" id="PRU10141"/>
    </source>
</evidence>
<dbReference type="PROSITE" id="PS50011">
    <property type="entry name" value="PROTEIN_KINASE_DOM"/>
    <property type="match status" value="1"/>
</dbReference>
<dbReference type="Gene3D" id="3.30.200.20">
    <property type="entry name" value="Phosphorylase Kinase, domain 1"/>
    <property type="match status" value="1"/>
</dbReference>
<gene>
    <name evidence="6" type="ORF">ACI2L5_08550</name>
</gene>
<dbReference type="CDD" id="cd14014">
    <property type="entry name" value="STKc_PknB_like"/>
    <property type="match status" value="1"/>
</dbReference>
<dbReference type="SUPFAM" id="SSF50998">
    <property type="entry name" value="Quinoprotein alcohol dehydrogenase-like"/>
    <property type="match status" value="2"/>
</dbReference>
<dbReference type="Gene3D" id="2.40.128.630">
    <property type="match status" value="1"/>
</dbReference>
<dbReference type="Gene3D" id="1.10.510.10">
    <property type="entry name" value="Transferase(Phosphotransferase) domain 1"/>
    <property type="match status" value="1"/>
</dbReference>
<dbReference type="RefSeq" id="WP_404745949.1">
    <property type="nucleotide sequence ID" value="NZ_JBJDQH010000003.1"/>
</dbReference>
<evidence type="ECO:0000256" key="2">
    <source>
        <dbReference type="ARBA" id="ARBA00022840"/>
    </source>
</evidence>
<dbReference type="SUPFAM" id="SSF50969">
    <property type="entry name" value="YVTN repeat-like/Quinoprotein amine dehydrogenase"/>
    <property type="match status" value="1"/>
</dbReference>
<dbReference type="InterPro" id="IPR011009">
    <property type="entry name" value="Kinase-like_dom_sf"/>
</dbReference>
<evidence type="ECO:0000313" key="7">
    <source>
        <dbReference type="Proteomes" id="UP001620295"/>
    </source>
</evidence>
<dbReference type="Proteomes" id="UP001620295">
    <property type="component" value="Unassembled WGS sequence"/>
</dbReference>
<dbReference type="Gene3D" id="2.130.10.10">
    <property type="entry name" value="YVTN repeat-like/Quinoprotein amine dehydrogenase"/>
    <property type="match status" value="1"/>
</dbReference>
<feature type="compositionally biased region" description="Pro residues" evidence="4">
    <location>
        <begin position="332"/>
        <end position="345"/>
    </location>
</feature>
<dbReference type="InterPro" id="IPR015943">
    <property type="entry name" value="WD40/YVTN_repeat-like_dom_sf"/>
</dbReference>
<dbReference type="Pfam" id="PF13360">
    <property type="entry name" value="PQQ_2"/>
    <property type="match status" value="2"/>
</dbReference>
<comment type="caution">
    <text evidence="6">The sequence shown here is derived from an EMBL/GenBank/DDBJ whole genome shotgun (WGS) entry which is preliminary data.</text>
</comment>
<evidence type="ECO:0000256" key="1">
    <source>
        <dbReference type="ARBA" id="ARBA00022741"/>
    </source>
</evidence>
<dbReference type="Pfam" id="PF00069">
    <property type="entry name" value="Pkinase"/>
    <property type="match status" value="1"/>
</dbReference>
<feature type="region of interest" description="Disordered" evidence="4">
    <location>
        <begin position="327"/>
        <end position="359"/>
    </location>
</feature>
<dbReference type="PROSITE" id="PS00108">
    <property type="entry name" value="PROTEIN_KINASE_ST"/>
    <property type="match status" value="1"/>
</dbReference>
<accession>A0ABW8LGC8</accession>
<keyword evidence="1 3" id="KW-0547">Nucleotide-binding</keyword>
<proteinExistence type="predicted"/>
<sequence>MAAFAPLQTGDPGRVGRYRIVGRLGRGGMGQVYLGLSPSGRAVAVKVVRAALADDPGFRRRFAREVAAAREVTGFFTAAVVDADPEGTPAWLATTYIPGISLEAAVAAHGAWPKRSVLALGAALAEALGAVHRSKLVHRDLKPSNVLLAADGPRVIDFGISLAAETTKLTEAGVVIGTPGFISPEQLVADKVSAASDVFALGAVLAYAATGSGPFGTGAAQALNYRVAHAEPDLTGLPPGLADVVARCLAKDPDQRPTVPDLVEELGRASGNGGADGFFTEADWLPEPVAAEIARAQATPLPRPVEQTTAEPAPTAVATAPLPEEAGAVATAPPPASSAVQPPPSDSTDSTPGGGKRGLTRRRILTGLVVAAVLSLVYTTALLSGLLPGGDGQGDDASSGAPARKEPVRKELWSYALDDQMELSTVADGRVYLDNGKDSLYALDADSGDELWHQRGTGGSLLLLGASGGMAYYGDDDYMYALDADSGDEIWKFKDGGVHLVPVTVGETTYATYSGFLAAVRSDTGKGIWRKKYDGALREGVTIADGVLYPVSAAGDGTLYAVDAKSGDDLWEFKAGSEIVSSPVVADGTVYFGSKDGTLYAVDSDSGREVWRRGFDGTLWDPAIADGAGDPIVADGVVYFENDGYVCAFTADNGKPLWRHKPRLEDVELLSVVGDTVLFSDGGDGSDGGRTLYSLDARSGDRVRKEDLGENQTVVDGTLYYENAGRLHAVSATATDE</sequence>
<name>A0ABW8LGC8_9ACTN</name>
<dbReference type="InterPro" id="IPR008271">
    <property type="entry name" value="Ser/Thr_kinase_AS"/>
</dbReference>
<dbReference type="InterPro" id="IPR017441">
    <property type="entry name" value="Protein_kinase_ATP_BS"/>
</dbReference>
<organism evidence="6 7">
    <name type="scientific">Streptomyces milbemycinicus</name>
    <dbReference type="NCBI Taxonomy" id="476552"/>
    <lineage>
        <taxon>Bacteria</taxon>
        <taxon>Bacillati</taxon>
        <taxon>Actinomycetota</taxon>
        <taxon>Actinomycetes</taxon>
        <taxon>Kitasatosporales</taxon>
        <taxon>Streptomycetaceae</taxon>
        <taxon>Streptomyces</taxon>
    </lineage>
</organism>
<keyword evidence="2 3" id="KW-0067">ATP-binding</keyword>
<keyword evidence="7" id="KW-1185">Reference proteome</keyword>
<dbReference type="PANTHER" id="PTHR34512:SF30">
    <property type="entry name" value="OUTER MEMBRANE PROTEIN ASSEMBLY FACTOR BAMB"/>
    <property type="match status" value="1"/>
</dbReference>
<dbReference type="InterPro" id="IPR011044">
    <property type="entry name" value="Quino_amine_DH_bsu"/>
</dbReference>
<dbReference type="SMART" id="SM00220">
    <property type="entry name" value="S_TKc"/>
    <property type="match status" value="1"/>
</dbReference>
<dbReference type="PANTHER" id="PTHR34512">
    <property type="entry name" value="CELL SURFACE PROTEIN"/>
    <property type="match status" value="1"/>
</dbReference>
<dbReference type="InterPro" id="IPR002372">
    <property type="entry name" value="PQQ_rpt_dom"/>
</dbReference>
<dbReference type="SUPFAM" id="SSF56112">
    <property type="entry name" value="Protein kinase-like (PK-like)"/>
    <property type="match status" value="1"/>
</dbReference>